<dbReference type="AlphaFoldDB" id="A0A1H5SYV1"/>
<dbReference type="Proteomes" id="UP000236736">
    <property type="component" value="Unassembled WGS sequence"/>
</dbReference>
<dbReference type="EMBL" id="FNVR01000002">
    <property type="protein sequence ID" value="SEF55792.1"/>
    <property type="molecule type" value="Genomic_DNA"/>
</dbReference>
<accession>A0A1H5SYV1</accession>
<dbReference type="STRING" id="1120964.GCA_001313265_01155"/>
<name>A0A1H5SYV1_9BACT</name>
<sequence>MRNIILLCFLSLCFLGGCSTSNDTNVSLNLKFEDFNQSKELIGKKIQYDSILNPRKILLKNDYLIVSTDGSKNLLHLLDVNGLEYIQSKGVQGQGPGEIRSMIWELDRGIDENSFWAYDLNSKIFYEYDLDSKSKYAVRNIRQDKDWFLGFSINLIDENKFISNVTRDNFKYAIFDSLGNRLDSFGPWAGAGQKVVDEDTGYLLLGLNQGQIDYNFNNKILSHSRLRFELLEINNLENENTISIYGPKSYEVKYDVFDSNGMPTANVDSAIPMGYSDVFTGENSVFAVYIGKTNSTITSSGEMSRTIFEFSLEGKPLSHFTTNYPIKSICVDEKAKKIYAITDDKDPGIAVFEY</sequence>
<dbReference type="SUPFAM" id="SSF50969">
    <property type="entry name" value="YVTN repeat-like/Quinoprotein amine dehydrogenase"/>
    <property type="match status" value="1"/>
</dbReference>
<organism evidence="2 3">
    <name type="scientific">Algoriphagus boritolerans DSM 17298 = JCM 18970</name>
    <dbReference type="NCBI Taxonomy" id="1120964"/>
    <lineage>
        <taxon>Bacteria</taxon>
        <taxon>Pseudomonadati</taxon>
        <taxon>Bacteroidota</taxon>
        <taxon>Cytophagia</taxon>
        <taxon>Cytophagales</taxon>
        <taxon>Cyclobacteriaceae</taxon>
        <taxon>Algoriphagus</taxon>
    </lineage>
</organism>
<dbReference type="RefSeq" id="WP_103923317.1">
    <property type="nucleotide sequence ID" value="NZ_FNVR01000002.1"/>
</dbReference>
<dbReference type="OrthoDB" id="821257at2"/>
<dbReference type="PROSITE" id="PS51257">
    <property type="entry name" value="PROKAR_LIPOPROTEIN"/>
    <property type="match status" value="1"/>
</dbReference>
<evidence type="ECO:0000313" key="3">
    <source>
        <dbReference type="Proteomes" id="UP000236736"/>
    </source>
</evidence>
<feature type="chain" id="PRO_5009284451" evidence="1">
    <location>
        <begin position="22"/>
        <end position="354"/>
    </location>
</feature>
<keyword evidence="3" id="KW-1185">Reference proteome</keyword>
<dbReference type="InterPro" id="IPR011044">
    <property type="entry name" value="Quino_amine_DH_bsu"/>
</dbReference>
<proteinExistence type="predicted"/>
<dbReference type="Pfam" id="PF15869">
    <property type="entry name" value="TolB_like"/>
    <property type="match status" value="1"/>
</dbReference>
<keyword evidence="1" id="KW-0732">Signal</keyword>
<gene>
    <name evidence="2" type="ORF">SAMN03080598_00597</name>
</gene>
<evidence type="ECO:0000256" key="1">
    <source>
        <dbReference type="SAM" id="SignalP"/>
    </source>
</evidence>
<feature type="signal peptide" evidence="1">
    <location>
        <begin position="1"/>
        <end position="21"/>
    </location>
</feature>
<protein>
    <submittedName>
        <fullName evidence="2">TolB-like 6-blade propeller-like</fullName>
    </submittedName>
</protein>
<evidence type="ECO:0000313" key="2">
    <source>
        <dbReference type="EMBL" id="SEF55792.1"/>
    </source>
</evidence>
<reference evidence="3" key="1">
    <citation type="submission" date="2016-10" db="EMBL/GenBank/DDBJ databases">
        <authorList>
            <person name="Varghese N."/>
            <person name="Submissions S."/>
        </authorList>
    </citation>
    <scope>NUCLEOTIDE SEQUENCE [LARGE SCALE GENOMIC DNA]</scope>
    <source>
        <strain evidence="3">DSM 17298</strain>
    </source>
</reference>